<dbReference type="EMBL" id="PPXC01000028">
    <property type="protein sequence ID" value="POH71612.1"/>
    <property type="molecule type" value="Genomic_DNA"/>
</dbReference>
<sequence length="103" mass="11110">MGNVRLYRGGVIGHTEHLDALQCMTRRRGGKVYAEVHNIGDARIEFTSWTTDRRVVDGMSCQGGVVLRIPGSSVAGGLVHSSDINDDFEVQAHGSGFDAEVLP</sequence>
<gene>
    <name evidence="1" type="ORF">CVS27_20075</name>
</gene>
<keyword evidence="2" id="KW-1185">Reference proteome</keyword>
<accession>A0A2S3ZRI9</accession>
<proteinExistence type="predicted"/>
<comment type="caution">
    <text evidence="1">The sequence shown here is derived from an EMBL/GenBank/DDBJ whole genome shotgun (WGS) entry which is preliminary data.</text>
</comment>
<protein>
    <submittedName>
        <fullName evidence="1">Uncharacterized protein</fullName>
    </submittedName>
</protein>
<name>A0A2S3ZRI9_ARTGL</name>
<organism evidence="1 2">
    <name type="scientific">Arthrobacter glacialis</name>
    <dbReference type="NCBI Taxonomy" id="1664"/>
    <lineage>
        <taxon>Bacteria</taxon>
        <taxon>Bacillati</taxon>
        <taxon>Actinomycetota</taxon>
        <taxon>Actinomycetes</taxon>
        <taxon>Micrococcales</taxon>
        <taxon>Micrococcaceae</taxon>
        <taxon>Arthrobacter</taxon>
    </lineage>
</organism>
<evidence type="ECO:0000313" key="2">
    <source>
        <dbReference type="Proteomes" id="UP000237061"/>
    </source>
</evidence>
<dbReference type="Proteomes" id="UP000237061">
    <property type="component" value="Unassembled WGS sequence"/>
</dbReference>
<reference evidence="1 2" key="1">
    <citation type="submission" date="2018-01" db="EMBL/GenBank/DDBJ databases">
        <title>Arthrobacter sp. nov., from glaciers in China.</title>
        <authorList>
            <person name="Liu Q."/>
            <person name="Xin Y.-H."/>
        </authorList>
    </citation>
    <scope>NUCLEOTIDE SEQUENCE [LARGE SCALE GENOMIC DNA]</scope>
    <source>
        <strain evidence="1 2">HLT2-12-2</strain>
    </source>
</reference>
<evidence type="ECO:0000313" key="1">
    <source>
        <dbReference type="EMBL" id="POH71612.1"/>
    </source>
</evidence>
<dbReference type="AlphaFoldDB" id="A0A2S3ZRI9"/>